<dbReference type="PANTHER" id="PTHR36842:SF1">
    <property type="entry name" value="PROTEIN TOLB"/>
    <property type="match status" value="1"/>
</dbReference>
<dbReference type="InterPro" id="IPR000601">
    <property type="entry name" value="PKD_dom"/>
</dbReference>
<evidence type="ECO:0000313" key="3">
    <source>
        <dbReference type="Proteomes" id="UP000245934"/>
    </source>
</evidence>
<dbReference type="AlphaFoldDB" id="A0A2V2N8R9"/>
<feature type="domain" description="PKD" evidence="1">
    <location>
        <begin position="932"/>
        <end position="1010"/>
    </location>
</feature>
<sequence length="1175" mass="130183">MKSDDRRFLFRKEILNGAIVILGVLLLLVLFFQPGTAAVSANFTVKNQAGMTLFSGNHSGALSANYSCNDILYCNDISSWNGTDTIGSWNWTIGGVVRSPIFDPSKRNVTYDTTLSAGDPITVQLIAANQTGLNSSSLTVDFYKYGPCGNITARMMPKAAYDDRALDPNGTVTFYDLSYSKIDPELNVTEWWWKGTNKKTGEEKNLTGKSQFTMNMSKEVVYYDINLTVGANGNYTTISKTFKIPPDNVMPIANFSAVPMAGVGPLNVSVIDQSKSMVNYTMSNVSLSYEYDVYDSTGTHVASSTEKNPVFLLSDPGIYNITSYVENWYGESDETSVENIQVYPGGLVANFSSSVREGLAPLNFTLIDQSIGEGPLAYNWTIGNSTWTSERRTEHNPQFKIPYTGKYWVNLSIIDQHGETDYENKTDFINVGVQRYPTADFAAVPENGTVPLNVSFIDQSVLDPDLLANLVIPNYTWSFGDGGSSHEKNPTHLYTEAGDYTVRLFVQHGEQEYSSENVQPNAVDSKEHMVHAYEPSNEGINFTWIQDYGKSPYSIVLIPLGITADWDVTWTIEGGEPATSNDFTPRVVYPGTGKYTVTLAASKDGLNPDPIERELEVFPDDIPHPDMKMMNKNPFDEYFAGVNTWAYGFVGDPIQFWSNESDSWEDSWEWDFGDNSSSSLRSPVHKFTAPGLYTVHLKSSNVHGVNESLIKPDSDQYDSYNVWILNTAVLSNVWAKPASGDAPLDVQFNADLSVNGKSDKESQDYVAQWLWFFGDGMYYPGTSLEQRPNHTYQYPGTYSPWVMVILKDGMGWTENSNDVTVYPPSGSEVTPGFTYDMIDRNGTYGYSYKFMDTSIAYDSLGEPCVIDKWLWDFGDGSPAGVERAPTHMFKEPGNYTITLTVQSTACEISGTISKEIYIPYFGTFASDQIFFDPVAGFTYAKVDNEPLALQFIDQSYGATPLGYAWSFGDTLGSSEKSPKHTYSSVGTYEVSLTVTDEFNKTNTIAQSIAVPPVNPPAAAFTYELNDVNPLQVQFTDTSKGEIYSWQWSFDDGLGSSTQSPEHLFSDYGTYEVTLTAGNSAGSDSVTQEITIENPTAKAGFTTENLADRKVKFTDTSSGSILSWVMEYGDGDIDTFTSGDWSPVEHQYSQKGIYPARLTVKNSYMSDSYSARITVT</sequence>
<accession>A0A2V2N8R9</accession>
<dbReference type="Pfam" id="PF18911">
    <property type="entry name" value="PKD_4"/>
    <property type="match status" value="7"/>
</dbReference>
<feature type="domain" description="PKD" evidence="1">
    <location>
        <begin position="637"/>
        <end position="704"/>
    </location>
</feature>
<dbReference type="PROSITE" id="PS50093">
    <property type="entry name" value="PKD"/>
    <property type="match status" value="7"/>
</dbReference>
<keyword evidence="3" id="KW-1185">Reference proteome</keyword>
<dbReference type="OrthoDB" id="103676at2157"/>
<dbReference type="SMART" id="SM00089">
    <property type="entry name" value="PKD"/>
    <property type="match status" value="8"/>
</dbReference>
<dbReference type="PANTHER" id="PTHR36842">
    <property type="entry name" value="PROTEIN TOLB HOMOLOG"/>
    <property type="match status" value="1"/>
</dbReference>
<feature type="domain" description="PKD" evidence="1">
    <location>
        <begin position="861"/>
        <end position="905"/>
    </location>
</feature>
<gene>
    <name evidence="2" type="ORF">DLD82_00035</name>
</gene>
<dbReference type="GeneID" id="97610432"/>
<dbReference type="InterPro" id="IPR022409">
    <property type="entry name" value="PKD/Chitinase_dom"/>
</dbReference>
<dbReference type="InterPro" id="IPR013783">
    <property type="entry name" value="Ig-like_fold"/>
</dbReference>
<dbReference type="Gene3D" id="2.60.40.10">
    <property type="entry name" value="Immunoglobulins"/>
    <property type="match status" value="9"/>
</dbReference>
<dbReference type="CDD" id="cd00146">
    <property type="entry name" value="PKD"/>
    <property type="match status" value="6"/>
</dbReference>
<organism evidence="2 3">
    <name type="scientific">Methanospirillum stamsii</name>
    <dbReference type="NCBI Taxonomy" id="1277351"/>
    <lineage>
        <taxon>Archaea</taxon>
        <taxon>Methanobacteriati</taxon>
        <taxon>Methanobacteriota</taxon>
        <taxon>Stenosarchaea group</taxon>
        <taxon>Methanomicrobia</taxon>
        <taxon>Methanomicrobiales</taxon>
        <taxon>Methanospirillaceae</taxon>
        <taxon>Methanospirillum</taxon>
    </lineage>
</organism>
<feature type="domain" description="PKD" evidence="1">
    <location>
        <begin position="1015"/>
        <end position="1098"/>
    </location>
</feature>
<evidence type="ECO:0000313" key="2">
    <source>
        <dbReference type="EMBL" id="PWR76239.1"/>
    </source>
</evidence>
<dbReference type="Proteomes" id="UP000245934">
    <property type="component" value="Unassembled WGS sequence"/>
</dbReference>
<evidence type="ECO:0000259" key="1">
    <source>
        <dbReference type="PROSITE" id="PS50093"/>
    </source>
</evidence>
<feature type="domain" description="PKD" evidence="1">
    <location>
        <begin position="437"/>
        <end position="506"/>
    </location>
</feature>
<feature type="domain" description="PKD" evidence="1">
    <location>
        <begin position="769"/>
        <end position="799"/>
    </location>
</feature>
<dbReference type="RefSeq" id="WP_109939058.1">
    <property type="nucleotide sequence ID" value="NZ_CP176366.1"/>
</dbReference>
<dbReference type="InterPro" id="IPR035986">
    <property type="entry name" value="PKD_dom_sf"/>
</dbReference>
<comment type="caution">
    <text evidence="2">The sequence shown here is derived from an EMBL/GenBank/DDBJ whole genome shotgun (WGS) entry which is preliminary data.</text>
</comment>
<name>A0A2V2N8R9_9EURY</name>
<feature type="domain" description="PKD" evidence="1">
    <location>
        <begin position="1093"/>
        <end position="1175"/>
    </location>
</feature>
<dbReference type="SUPFAM" id="SSF49299">
    <property type="entry name" value="PKD domain"/>
    <property type="match status" value="10"/>
</dbReference>
<protein>
    <recommendedName>
        <fullName evidence="1">PKD domain-containing protein</fullName>
    </recommendedName>
</protein>
<proteinExistence type="predicted"/>
<dbReference type="EMBL" id="QGMZ01000001">
    <property type="protein sequence ID" value="PWR76239.1"/>
    <property type="molecule type" value="Genomic_DNA"/>
</dbReference>
<reference evidence="2 3" key="1">
    <citation type="submission" date="2018-05" db="EMBL/GenBank/DDBJ databases">
        <title>Draft genome of Methanospirillum stamsii Pt1.</title>
        <authorList>
            <person name="Dueholm M.S."/>
            <person name="Nielsen P.H."/>
            <person name="Bakmann L.F."/>
            <person name="Otzen D.E."/>
        </authorList>
    </citation>
    <scope>NUCLEOTIDE SEQUENCE [LARGE SCALE GENOMIC DNA]</scope>
    <source>
        <strain evidence="2 3">Pt1</strain>
    </source>
</reference>